<keyword evidence="3" id="KW-1185">Reference proteome</keyword>
<evidence type="ECO:0000313" key="3">
    <source>
        <dbReference type="Proteomes" id="UP000054928"/>
    </source>
</evidence>
<evidence type="ECO:0000256" key="1">
    <source>
        <dbReference type="SAM" id="SignalP"/>
    </source>
</evidence>
<keyword evidence="1" id="KW-0732">Signal</keyword>
<dbReference type="EMBL" id="CCYD01000409">
    <property type="protein sequence ID" value="CEG39234.1"/>
    <property type="molecule type" value="Genomic_DNA"/>
</dbReference>
<accession>A0A0P1AE57</accession>
<protein>
    <recommendedName>
        <fullName evidence="4">RxLR-like protein</fullName>
    </recommendedName>
</protein>
<reference evidence="3" key="1">
    <citation type="submission" date="2014-09" db="EMBL/GenBank/DDBJ databases">
        <authorList>
            <person name="Sharma Rahul"/>
            <person name="Thines Marco"/>
        </authorList>
    </citation>
    <scope>NUCLEOTIDE SEQUENCE [LARGE SCALE GENOMIC DNA]</scope>
</reference>
<evidence type="ECO:0008006" key="4">
    <source>
        <dbReference type="Google" id="ProtNLM"/>
    </source>
</evidence>
<feature type="signal peptide" evidence="1">
    <location>
        <begin position="1"/>
        <end position="20"/>
    </location>
</feature>
<dbReference type="OrthoDB" id="117644at2759"/>
<dbReference type="OMA" id="ASKDSCA"/>
<dbReference type="AlphaFoldDB" id="A0A0P1AE57"/>
<organism evidence="2 3">
    <name type="scientific">Plasmopara halstedii</name>
    <name type="common">Downy mildew of sunflower</name>
    <dbReference type="NCBI Taxonomy" id="4781"/>
    <lineage>
        <taxon>Eukaryota</taxon>
        <taxon>Sar</taxon>
        <taxon>Stramenopiles</taxon>
        <taxon>Oomycota</taxon>
        <taxon>Peronosporomycetes</taxon>
        <taxon>Peronosporales</taxon>
        <taxon>Peronosporaceae</taxon>
        <taxon>Plasmopara</taxon>
    </lineage>
</organism>
<dbReference type="Proteomes" id="UP000054928">
    <property type="component" value="Unassembled WGS sequence"/>
</dbReference>
<proteinExistence type="predicted"/>
<dbReference type="RefSeq" id="XP_024575603.1">
    <property type="nucleotide sequence ID" value="XM_024724758.1"/>
</dbReference>
<dbReference type="GeneID" id="36404342"/>
<feature type="chain" id="PRO_5006058603" description="RxLR-like protein" evidence="1">
    <location>
        <begin position="21"/>
        <end position="321"/>
    </location>
</feature>
<sequence length="321" mass="35019">MIACRRRMIFLLNIVSLQFAIPVVLVSKSMKPTRIVAAVVALTTLHRVDAASKDSCAPIDFTTKEAEFADLDDAIKTTAVGKLLGSVVGEIDPLTRENIELRNFSYSAMGKDMIISTSVQSITIEGLSAFEPVHINVTSANSISIRTSSQDQVTIDAVLDVYIDTMDVTINTKVNCVLEKPVLSVDVEANLLECAKGIPASQCSDLTVQGLQSELKKAVTRSNYVSIMKEVLMKVENASVSDFSLDFESISDVSVDYDSPGFWTRQFLKVVPEYSADDINSNDESYTRVVSIVNKHAPSILNSLIDSFLQPLFGATCISEN</sequence>
<name>A0A0P1AE57_PLAHL</name>
<evidence type="ECO:0000313" key="2">
    <source>
        <dbReference type="EMBL" id="CEG39234.1"/>
    </source>
</evidence>